<accession>A0A0K2TXV0</accession>
<evidence type="ECO:0000313" key="1">
    <source>
        <dbReference type="EMBL" id="CDW30818.1"/>
    </source>
</evidence>
<proteinExistence type="predicted"/>
<name>A0A0K2TXV0_LEPSM</name>
<protein>
    <submittedName>
        <fullName evidence="1">Uncharacterized protein</fullName>
    </submittedName>
</protein>
<dbReference type="AlphaFoldDB" id="A0A0K2TXV0"/>
<reference evidence="1" key="1">
    <citation type="submission" date="2014-05" db="EMBL/GenBank/DDBJ databases">
        <authorList>
            <person name="Chronopoulou M."/>
        </authorList>
    </citation>
    <scope>NUCLEOTIDE SEQUENCE</scope>
    <source>
        <tissue evidence="1">Whole organism</tissue>
    </source>
</reference>
<sequence length="28" mass="3174">MRVTALSGHMYFSSLELLKNGNLVYEVT</sequence>
<organism evidence="1">
    <name type="scientific">Lepeophtheirus salmonis</name>
    <name type="common">Salmon louse</name>
    <name type="synonym">Caligus salmonis</name>
    <dbReference type="NCBI Taxonomy" id="72036"/>
    <lineage>
        <taxon>Eukaryota</taxon>
        <taxon>Metazoa</taxon>
        <taxon>Ecdysozoa</taxon>
        <taxon>Arthropoda</taxon>
        <taxon>Crustacea</taxon>
        <taxon>Multicrustacea</taxon>
        <taxon>Hexanauplia</taxon>
        <taxon>Copepoda</taxon>
        <taxon>Siphonostomatoida</taxon>
        <taxon>Caligidae</taxon>
        <taxon>Lepeophtheirus</taxon>
    </lineage>
</organism>
<dbReference type="EMBL" id="HACA01013457">
    <property type="protein sequence ID" value="CDW30818.1"/>
    <property type="molecule type" value="Transcribed_RNA"/>
</dbReference>